<dbReference type="GO" id="GO:0003677">
    <property type="term" value="F:DNA binding"/>
    <property type="evidence" value="ECO:0007669"/>
    <property type="project" value="UniProtKB-KW"/>
</dbReference>
<dbReference type="InterPro" id="IPR002104">
    <property type="entry name" value="Integrase_catalytic"/>
</dbReference>
<keyword evidence="8" id="KW-1160">Virus entry into host cell</keyword>
<dbReference type="InterPro" id="IPR013762">
    <property type="entry name" value="Integrase-like_cat_sf"/>
</dbReference>
<dbReference type="PANTHER" id="PTHR30629:SF2">
    <property type="entry name" value="PROPHAGE INTEGRASE INTS-RELATED"/>
    <property type="match status" value="1"/>
</dbReference>
<gene>
    <name evidence="12" type="ORF">SEA_DEMSCULPINBOYZ_50</name>
</gene>
<dbReference type="Proteomes" id="UP000231264">
    <property type="component" value="Segment"/>
</dbReference>
<keyword evidence="4" id="KW-0229">DNA integration</keyword>
<dbReference type="GO" id="GO:0046718">
    <property type="term" value="P:symbiont entry into host cell"/>
    <property type="evidence" value="ECO:0007669"/>
    <property type="project" value="UniProtKB-KW"/>
</dbReference>
<evidence type="ECO:0000313" key="13">
    <source>
        <dbReference type="Proteomes" id="UP000231264"/>
    </source>
</evidence>
<feature type="compositionally biased region" description="Basic residues" evidence="10">
    <location>
        <begin position="1"/>
        <end position="14"/>
    </location>
</feature>
<dbReference type="EMBL" id="MF919502">
    <property type="protein sequence ID" value="ATN88645.1"/>
    <property type="molecule type" value="Genomic_DNA"/>
</dbReference>
<keyword evidence="7" id="KW-1179">Viral genome integration</keyword>
<evidence type="ECO:0000256" key="9">
    <source>
        <dbReference type="ARBA" id="ARBA00049605"/>
    </source>
</evidence>
<dbReference type="GO" id="GO:0075713">
    <property type="term" value="P:establishment of integrated proviral latency"/>
    <property type="evidence" value="ECO:0007669"/>
    <property type="project" value="UniProtKB-KW"/>
</dbReference>
<keyword evidence="13" id="KW-1185">Reference proteome</keyword>
<evidence type="ECO:0000256" key="7">
    <source>
        <dbReference type="ARBA" id="ARBA00023195"/>
    </source>
</evidence>
<dbReference type="PANTHER" id="PTHR30629">
    <property type="entry name" value="PROPHAGE INTEGRASE"/>
    <property type="match status" value="1"/>
</dbReference>
<name>A0A2D1G9S9_9CAUD</name>
<evidence type="ECO:0000256" key="2">
    <source>
        <dbReference type="ARBA" id="ARBA00016082"/>
    </source>
</evidence>
<dbReference type="InterPro" id="IPR004107">
    <property type="entry name" value="Integrase_SAM-like_N"/>
</dbReference>
<dbReference type="GO" id="GO:0016740">
    <property type="term" value="F:transferase activity"/>
    <property type="evidence" value="ECO:0007669"/>
    <property type="project" value="UniProtKB-KW"/>
</dbReference>
<evidence type="ECO:0000256" key="1">
    <source>
        <dbReference type="ARBA" id="ARBA00008857"/>
    </source>
</evidence>
<evidence type="ECO:0000256" key="3">
    <source>
        <dbReference type="ARBA" id="ARBA00022679"/>
    </source>
</evidence>
<dbReference type="SUPFAM" id="SSF56349">
    <property type="entry name" value="DNA breaking-rejoining enzymes"/>
    <property type="match status" value="1"/>
</dbReference>
<keyword evidence="3" id="KW-0808">Transferase</keyword>
<feature type="domain" description="Tyr recombinase" evidence="11">
    <location>
        <begin position="177"/>
        <end position="412"/>
    </location>
</feature>
<organism evidence="12 13">
    <name type="scientific">Mycobacterium phage Demsculpinboyz</name>
    <dbReference type="NCBI Taxonomy" id="2041528"/>
    <lineage>
        <taxon>Viruses</taxon>
        <taxon>Duplodnaviria</taxon>
        <taxon>Heunggongvirae</taxon>
        <taxon>Uroviricota</taxon>
        <taxon>Caudoviricetes</taxon>
        <taxon>Gracegardnervirinae</taxon>
        <taxon>Avanivirus</taxon>
        <taxon>Avanivirus demsculpinboyz</taxon>
    </lineage>
</organism>
<dbReference type="InterPro" id="IPR050808">
    <property type="entry name" value="Phage_Integrase"/>
</dbReference>
<comment type="function">
    <text evidence="9">Integrase is necessary for integration of the phage into the host genome by site-specific recombination. In conjunction with excisionase, integrase is also necessary for excision of the prophage from the host genome.</text>
</comment>
<evidence type="ECO:0000256" key="10">
    <source>
        <dbReference type="SAM" id="MobiDB-lite"/>
    </source>
</evidence>
<dbReference type="GO" id="GO:0006310">
    <property type="term" value="P:DNA recombination"/>
    <property type="evidence" value="ECO:0007669"/>
    <property type="project" value="UniProtKB-KW"/>
</dbReference>
<dbReference type="InterPro" id="IPR010998">
    <property type="entry name" value="Integrase_recombinase_N"/>
</dbReference>
<dbReference type="Gene3D" id="1.10.150.130">
    <property type="match status" value="1"/>
</dbReference>
<evidence type="ECO:0000259" key="11">
    <source>
        <dbReference type="PROSITE" id="PS51898"/>
    </source>
</evidence>
<evidence type="ECO:0000256" key="4">
    <source>
        <dbReference type="ARBA" id="ARBA00022908"/>
    </source>
</evidence>
<evidence type="ECO:0000313" key="12">
    <source>
        <dbReference type="EMBL" id="ATN88645.1"/>
    </source>
</evidence>
<dbReference type="Gene3D" id="1.10.443.10">
    <property type="entry name" value="Intergrase catalytic core"/>
    <property type="match status" value="1"/>
</dbReference>
<dbReference type="InterPro" id="IPR011010">
    <property type="entry name" value="DNA_brk_join_enz"/>
</dbReference>
<protein>
    <recommendedName>
        <fullName evidence="2">Integrase</fullName>
    </recommendedName>
</protein>
<evidence type="ECO:0000256" key="6">
    <source>
        <dbReference type="ARBA" id="ARBA00023172"/>
    </source>
</evidence>
<reference evidence="13" key="1">
    <citation type="submission" date="2017-09" db="EMBL/GenBank/DDBJ databases">
        <authorList>
            <person name="Ehlers B."/>
            <person name="Leendertz F.H."/>
        </authorList>
    </citation>
    <scope>NUCLEOTIDE SEQUENCE [LARGE SCALE GENOMIC DNA]</scope>
</reference>
<dbReference type="PROSITE" id="PS51898">
    <property type="entry name" value="TYR_RECOMBINASE"/>
    <property type="match status" value="1"/>
</dbReference>
<feature type="region of interest" description="Disordered" evidence="10">
    <location>
        <begin position="1"/>
        <end position="20"/>
    </location>
</feature>
<keyword evidence="5" id="KW-0238">DNA-binding</keyword>
<evidence type="ECO:0000256" key="8">
    <source>
        <dbReference type="ARBA" id="ARBA00023296"/>
    </source>
</evidence>
<evidence type="ECO:0000256" key="5">
    <source>
        <dbReference type="ARBA" id="ARBA00023125"/>
    </source>
</evidence>
<dbReference type="GO" id="GO:0015074">
    <property type="term" value="P:DNA integration"/>
    <property type="evidence" value="ECO:0007669"/>
    <property type="project" value="UniProtKB-KW"/>
</dbReference>
<accession>A0A2D1G9S9</accession>
<comment type="similarity">
    <text evidence="1">Belongs to the 'phage' integrase family.</text>
</comment>
<dbReference type="GO" id="GO:0044826">
    <property type="term" value="P:viral genome integration into host DNA"/>
    <property type="evidence" value="ECO:0007669"/>
    <property type="project" value="UniProtKB-KW"/>
</dbReference>
<sequence>MAFKPKAGKKRPPRAKGEGGIFQRKDGMWVGSLELGYDENGKRKQKRVYSSDYRTLVAKLEEIKLELTDGLSLDRTVTVEKWLGYWLPHVHKERIRPTTYRDYECTVNNIVRVIGRKKLVDLQPSDVRRMHAAIGRGERRAEKAHVLLHRALKDAVAEGLLRRNVVDAVDAPEVYKGERKPFTVEQAHQILGYASERCNKMEYTRWLLAFLTGARQSECLGLTWDRVDLDAGAIDISWQLQQLKRAHGCGTKINDAWPCGRKHGSRCTNPVWDVPVKFEYRPVVDSLAFTRPKSAAGKRWVPIIEPLRLALETLRDIDQGPNPYGLVFHRGDGYPVTPTEDNRAWNDLLGAVGISSQGKALTLHSARRTAATVLRAAGADEQTRMEILGHNSPEVTRIYAHADQARNSTAMNALAVLLPERKELPGCESGI</sequence>
<dbReference type="Pfam" id="PF00589">
    <property type="entry name" value="Phage_integrase"/>
    <property type="match status" value="1"/>
</dbReference>
<dbReference type="Pfam" id="PF14659">
    <property type="entry name" value="Phage_int_SAM_3"/>
    <property type="match status" value="1"/>
</dbReference>
<keyword evidence="6" id="KW-0233">DNA recombination</keyword>
<proteinExistence type="inferred from homology"/>